<evidence type="ECO:0000256" key="4">
    <source>
        <dbReference type="ARBA" id="ARBA00022692"/>
    </source>
</evidence>
<reference evidence="10 11" key="1">
    <citation type="submission" date="2021-03" db="EMBL/GenBank/DDBJ databases">
        <title>Sequencing the genomes of 1000 actinobacteria strains.</title>
        <authorList>
            <person name="Klenk H.-P."/>
        </authorList>
    </citation>
    <scope>NUCLEOTIDE SEQUENCE [LARGE SCALE GENOMIC DNA]</scope>
    <source>
        <strain evidence="10 11">DSM 14564</strain>
    </source>
</reference>
<feature type="transmembrane region" description="Helical" evidence="8">
    <location>
        <begin position="413"/>
        <end position="434"/>
    </location>
</feature>
<feature type="transmembrane region" description="Helical" evidence="8">
    <location>
        <begin position="179"/>
        <end position="201"/>
    </location>
</feature>
<evidence type="ECO:0000313" key="10">
    <source>
        <dbReference type="EMBL" id="MBP2409774.1"/>
    </source>
</evidence>
<feature type="transmembrane region" description="Helical" evidence="8">
    <location>
        <begin position="79"/>
        <end position="101"/>
    </location>
</feature>
<name>A0ABS4YLZ5_9MICO</name>
<keyword evidence="3" id="KW-1003">Cell membrane</keyword>
<feature type="transmembrane region" description="Helical" evidence="8">
    <location>
        <begin position="146"/>
        <end position="167"/>
    </location>
</feature>
<evidence type="ECO:0000256" key="2">
    <source>
        <dbReference type="ARBA" id="ARBA00022448"/>
    </source>
</evidence>
<evidence type="ECO:0000256" key="1">
    <source>
        <dbReference type="ARBA" id="ARBA00004651"/>
    </source>
</evidence>
<keyword evidence="6 8" id="KW-0472">Membrane</keyword>
<evidence type="ECO:0000256" key="8">
    <source>
        <dbReference type="SAM" id="Phobius"/>
    </source>
</evidence>
<dbReference type="PANTHER" id="PTHR43045:SF4">
    <property type="entry name" value="TRANSPORTER YDFJ-RELATED"/>
    <property type="match status" value="1"/>
</dbReference>
<dbReference type="Pfam" id="PF00083">
    <property type="entry name" value="Sugar_tr"/>
    <property type="match status" value="1"/>
</dbReference>
<comment type="caution">
    <text evidence="10">The sequence shown here is derived from an EMBL/GenBank/DDBJ whole genome shotgun (WGS) entry which is preliminary data.</text>
</comment>
<organism evidence="10 11">
    <name type="scientific">Brachybacterium fresconis</name>
    <dbReference type="NCBI Taxonomy" id="173363"/>
    <lineage>
        <taxon>Bacteria</taxon>
        <taxon>Bacillati</taxon>
        <taxon>Actinomycetota</taxon>
        <taxon>Actinomycetes</taxon>
        <taxon>Micrococcales</taxon>
        <taxon>Dermabacteraceae</taxon>
        <taxon>Brachybacterium</taxon>
    </lineage>
</organism>
<feature type="transmembrane region" description="Helical" evidence="8">
    <location>
        <begin position="113"/>
        <end position="134"/>
    </location>
</feature>
<feature type="transmembrane region" description="Helical" evidence="8">
    <location>
        <begin position="55"/>
        <end position="73"/>
    </location>
</feature>
<evidence type="ECO:0000256" key="3">
    <source>
        <dbReference type="ARBA" id="ARBA00022475"/>
    </source>
</evidence>
<dbReference type="PANTHER" id="PTHR43045">
    <property type="entry name" value="SHIKIMATE TRANSPORTER"/>
    <property type="match status" value="1"/>
</dbReference>
<keyword evidence="4 8" id="KW-0812">Transmembrane</keyword>
<feature type="transmembrane region" description="Helical" evidence="8">
    <location>
        <begin position="440"/>
        <end position="460"/>
    </location>
</feature>
<feature type="domain" description="Major facilitator superfamily (MFS) profile" evidence="9">
    <location>
        <begin position="40"/>
        <end position="469"/>
    </location>
</feature>
<evidence type="ECO:0000313" key="11">
    <source>
        <dbReference type="Proteomes" id="UP000698222"/>
    </source>
</evidence>
<comment type="subcellular location">
    <subcellularLocation>
        <location evidence="1">Cell membrane</location>
        <topology evidence="1">Multi-pass membrane protein</topology>
    </subcellularLocation>
</comment>
<feature type="compositionally biased region" description="Low complexity" evidence="7">
    <location>
        <begin position="1"/>
        <end position="11"/>
    </location>
</feature>
<dbReference type="InterPro" id="IPR020846">
    <property type="entry name" value="MFS_dom"/>
</dbReference>
<evidence type="ECO:0000259" key="9">
    <source>
        <dbReference type="PROSITE" id="PS50850"/>
    </source>
</evidence>
<dbReference type="Proteomes" id="UP000698222">
    <property type="component" value="Unassembled WGS sequence"/>
</dbReference>
<dbReference type="EMBL" id="JAGIOC010000001">
    <property type="protein sequence ID" value="MBP2409774.1"/>
    <property type="molecule type" value="Genomic_DNA"/>
</dbReference>
<feature type="transmembrane region" description="Helical" evidence="8">
    <location>
        <begin position="213"/>
        <end position="232"/>
    </location>
</feature>
<keyword evidence="11" id="KW-1185">Reference proteome</keyword>
<sequence length="476" mass="50147">MSTHSTAAASAGHPEEPAGPVDPASPSPQPTRSVGDLVRAAVSGWLGTALEFMDFQLYSLAAALVFSEIFFAAGDPGMAVIGAMATYGVGYVARPVGAWYFGRMGDRIGRRKVLFYTIVLMGMATTLIGVLPTYGQVGLLAPALLVLLRLLQGLGAGAEISGAGVMLAEYAPVKRRGLVASLVALGTNCGTLFASAIWAVLLVVVTEQQLFDWAWRIPFIASALVMVFAVWVRLNLKESPVFEARDDVVEGEAVGTEEVETGEAPVEAQEFAATRSLTVKSVAVAFLLRFGQAGNSGMIQTYLITFMTVFLLLDKQLSTDVVIISSVVAFATVPGIGLLGDRFGRKTMYMIMSAIGVVAAIPCVLLIVSGATWQVIVGYVVLHNIGVMSLASMENLALPEIFGAKNRYQATGVVREIAAIVATGATPVIAAALVAATDSWIPVAVIIMFFSACALFAAIWMKEVAGRDLTDPNPAM</sequence>
<gene>
    <name evidence="10" type="ORF">JOF44_002677</name>
</gene>
<proteinExistence type="predicted"/>
<feature type="transmembrane region" description="Helical" evidence="8">
    <location>
        <begin position="319"/>
        <end position="340"/>
    </location>
</feature>
<dbReference type="InterPro" id="IPR005828">
    <property type="entry name" value="MFS_sugar_transport-like"/>
</dbReference>
<feature type="region of interest" description="Disordered" evidence="7">
    <location>
        <begin position="1"/>
        <end position="33"/>
    </location>
</feature>
<feature type="transmembrane region" description="Helical" evidence="8">
    <location>
        <begin position="347"/>
        <end position="367"/>
    </location>
</feature>
<dbReference type="PROSITE" id="PS50850">
    <property type="entry name" value="MFS"/>
    <property type="match status" value="1"/>
</dbReference>
<accession>A0ABS4YLZ5</accession>
<keyword evidence="5 8" id="KW-1133">Transmembrane helix</keyword>
<evidence type="ECO:0000256" key="5">
    <source>
        <dbReference type="ARBA" id="ARBA00022989"/>
    </source>
</evidence>
<protein>
    <submittedName>
        <fullName evidence="10">MHS family metabolite:H+ symporter-like MFS transporter</fullName>
    </submittedName>
</protein>
<dbReference type="InterPro" id="IPR036259">
    <property type="entry name" value="MFS_trans_sf"/>
</dbReference>
<dbReference type="RefSeq" id="WP_209892334.1">
    <property type="nucleotide sequence ID" value="NZ_BAAAJV010000025.1"/>
</dbReference>
<evidence type="ECO:0000256" key="7">
    <source>
        <dbReference type="SAM" id="MobiDB-lite"/>
    </source>
</evidence>
<feature type="transmembrane region" description="Helical" evidence="8">
    <location>
        <begin position="373"/>
        <end position="392"/>
    </location>
</feature>
<keyword evidence="2" id="KW-0813">Transport</keyword>
<dbReference type="Gene3D" id="1.20.1250.20">
    <property type="entry name" value="MFS general substrate transporter like domains"/>
    <property type="match status" value="1"/>
</dbReference>
<dbReference type="SUPFAM" id="SSF103473">
    <property type="entry name" value="MFS general substrate transporter"/>
    <property type="match status" value="1"/>
</dbReference>
<evidence type="ECO:0000256" key="6">
    <source>
        <dbReference type="ARBA" id="ARBA00023136"/>
    </source>
</evidence>